<dbReference type="Proteomes" id="UP000465609">
    <property type="component" value="Chromosome"/>
</dbReference>
<proteinExistence type="predicted"/>
<name>A0ABN5Z4N3_9MYCO</name>
<evidence type="ECO:0000313" key="2">
    <source>
        <dbReference type="Proteomes" id="UP000465609"/>
    </source>
</evidence>
<organism evidence="1 2">
    <name type="scientific">Mycolicibacterium aubagnense</name>
    <dbReference type="NCBI Taxonomy" id="319707"/>
    <lineage>
        <taxon>Bacteria</taxon>
        <taxon>Bacillati</taxon>
        <taxon>Actinomycetota</taxon>
        <taxon>Actinomycetes</taxon>
        <taxon>Mycobacteriales</taxon>
        <taxon>Mycobacteriaceae</taxon>
        <taxon>Mycolicibacterium</taxon>
    </lineage>
</organism>
<protein>
    <submittedName>
        <fullName evidence="1">Uncharacterized protein</fullName>
    </submittedName>
</protein>
<evidence type="ECO:0000313" key="1">
    <source>
        <dbReference type="EMBL" id="BBX87971.1"/>
    </source>
</evidence>
<keyword evidence="2" id="KW-1185">Reference proteome</keyword>
<dbReference type="EMBL" id="AP022577">
    <property type="protein sequence ID" value="BBX87971.1"/>
    <property type="molecule type" value="Genomic_DNA"/>
</dbReference>
<gene>
    <name evidence="1" type="ORF">MAUB_58440</name>
</gene>
<dbReference type="RefSeq" id="WP_138233508.1">
    <property type="nucleotide sequence ID" value="NZ_AP022577.1"/>
</dbReference>
<reference evidence="1 2" key="1">
    <citation type="journal article" date="2019" name="Emerg. Microbes Infect.">
        <title>Comprehensive subspecies identification of 175 nontuberculous mycobacteria species based on 7547 genomic profiles.</title>
        <authorList>
            <person name="Matsumoto Y."/>
            <person name="Kinjo T."/>
            <person name="Motooka D."/>
            <person name="Nabeya D."/>
            <person name="Jung N."/>
            <person name="Uechi K."/>
            <person name="Horii T."/>
            <person name="Iida T."/>
            <person name="Fujita J."/>
            <person name="Nakamura S."/>
        </authorList>
    </citation>
    <scope>NUCLEOTIDE SEQUENCE [LARGE SCALE GENOMIC DNA]</scope>
    <source>
        <strain evidence="1 2">JCM 15296</strain>
    </source>
</reference>
<accession>A0ABN5Z4N3</accession>
<sequence>MYGDLSEFEARFSQGYTPEDINRVLGRIQLLTVTRIICVWEYFDDDGYGGNSELFFIDRHTAHELAGQLWPWLLDGRSEAPHGPGDAASWKGRRADFDYTSLSGDGLHNCARAVRD</sequence>